<organism evidence="2 3">
    <name type="scientific">Cupriavidus pampae</name>
    <dbReference type="NCBI Taxonomy" id="659251"/>
    <lineage>
        <taxon>Bacteria</taxon>
        <taxon>Pseudomonadati</taxon>
        <taxon>Pseudomonadota</taxon>
        <taxon>Betaproteobacteria</taxon>
        <taxon>Burkholderiales</taxon>
        <taxon>Burkholderiaceae</taxon>
        <taxon>Cupriavidus</taxon>
    </lineage>
</organism>
<dbReference type="PANTHER" id="PTHR47738:SF1">
    <property type="entry name" value="NITROGEN REGULATORY PROTEIN"/>
    <property type="match status" value="1"/>
</dbReference>
<evidence type="ECO:0000313" key="3">
    <source>
        <dbReference type="Proteomes" id="UP000706525"/>
    </source>
</evidence>
<dbReference type="InterPro" id="IPR002178">
    <property type="entry name" value="PTS_EIIA_type-2_dom"/>
</dbReference>
<dbReference type="Proteomes" id="UP000706525">
    <property type="component" value="Unassembled WGS sequence"/>
</dbReference>
<dbReference type="Pfam" id="PF00359">
    <property type="entry name" value="PTS_EIIA_2"/>
    <property type="match status" value="1"/>
</dbReference>
<gene>
    <name evidence="2" type="ORF">LMG32289_05772</name>
</gene>
<dbReference type="SUPFAM" id="SSF55804">
    <property type="entry name" value="Phoshotransferase/anion transport protein"/>
    <property type="match status" value="1"/>
</dbReference>
<dbReference type="InterPro" id="IPR016152">
    <property type="entry name" value="PTrfase/Anion_transptr"/>
</dbReference>
<protein>
    <recommendedName>
        <fullName evidence="1">PTS EIIA type-2 domain-containing protein</fullName>
    </recommendedName>
</protein>
<accession>A0ABM8XWU6</accession>
<dbReference type="EMBL" id="CAJZAG010000013">
    <property type="protein sequence ID" value="CAG9184879.1"/>
    <property type="molecule type" value="Genomic_DNA"/>
</dbReference>
<dbReference type="PROSITE" id="PS51094">
    <property type="entry name" value="PTS_EIIA_TYPE_2"/>
    <property type="match status" value="1"/>
</dbReference>
<dbReference type="PANTHER" id="PTHR47738">
    <property type="entry name" value="PTS SYSTEM FRUCTOSE-LIKE EIIA COMPONENT-RELATED"/>
    <property type="match status" value="1"/>
</dbReference>
<reference evidence="2 3" key="1">
    <citation type="submission" date="2021-08" db="EMBL/GenBank/DDBJ databases">
        <authorList>
            <person name="Peeters C."/>
        </authorList>
    </citation>
    <scope>NUCLEOTIDE SEQUENCE [LARGE SCALE GENOMIC DNA]</scope>
    <source>
        <strain evidence="2 3">LMG 32289</strain>
    </source>
</reference>
<dbReference type="InterPro" id="IPR051541">
    <property type="entry name" value="PTS_SugarTrans_NitroReg"/>
</dbReference>
<evidence type="ECO:0000313" key="2">
    <source>
        <dbReference type="EMBL" id="CAG9184879.1"/>
    </source>
</evidence>
<evidence type="ECO:0000259" key="1">
    <source>
        <dbReference type="PROSITE" id="PS51094"/>
    </source>
</evidence>
<keyword evidence="3" id="KW-1185">Reference proteome</keyword>
<proteinExistence type="predicted"/>
<comment type="caution">
    <text evidence="2">The sequence shown here is derived from an EMBL/GenBank/DDBJ whole genome shotgun (WGS) entry which is preliminary data.</text>
</comment>
<feature type="domain" description="PTS EIIA type-2" evidence="1">
    <location>
        <begin position="91"/>
        <end position="234"/>
    </location>
</feature>
<dbReference type="CDD" id="cd00211">
    <property type="entry name" value="PTS_IIA_fru"/>
    <property type="match status" value="1"/>
</dbReference>
<sequence>MITSGTIMQFDIDAEHAWPLRHALARDLQGSLWSMSLALLPGSRRMRLSLALSGAALDKALPAIDKLAPGTAVSYVRENPGASTGMPTVARLLDAEHVLLNLDVADQNALFEHVASVAAQQYGVDAETVLTHLAHRESSGSTALGQGVAVPHARIPGVPCEMVFYARLKTPLAFGAADGRPVTDVICLLLPEWASNIHLHLLASVAELFCDHRFRERLRQCDNARAVVHHFKHGTTIQAVAA</sequence>
<dbReference type="PROSITE" id="PS00372">
    <property type="entry name" value="PTS_EIIA_TYPE_2_HIS"/>
    <property type="match status" value="1"/>
</dbReference>
<dbReference type="Gene3D" id="3.40.930.10">
    <property type="entry name" value="Mannitol-specific EII, Chain A"/>
    <property type="match status" value="1"/>
</dbReference>
<name>A0ABM8XWU6_9BURK</name>